<keyword evidence="4" id="KW-0862">Zinc</keyword>
<reference evidence="6 7" key="1">
    <citation type="journal article" date="2012" name="Science">
        <title>The Paleozoic origin of enzymatic lignin decomposition reconstructed from 31 fungal genomes.</title>
        <authorList>
            <person name="Floudas D."/>
            <person name="Binder M."/>
            <person name="Riley R."/>
            <person name="Barry K."/>
            <person name="Blanchette R.A."/>
            <person name="Henrissat B."/>
            <person name="Martinez A.T."/>
            <person name="Otillar R."/>
            <person name="Spatafora J.W."/>
            <person name="Yadav J.S."/>
            <person name="Aerts A."/>
            <person name="Benoit I."/>
            <person name="Boyd A."/>
            <person name="Carlson A."/>
            <person name="Copeland A."/>
            <person name="Coutinho P.M."/>
            <person name="de Vries R.P."/>
            <person name="Ferreira P."/>
            <person name="Findley K."/>
            <person name="Foster B."/>
            <person name="Gaskell J."/>
            <person name="Glotzer D."/>
            <person name="Gorecki P."/>
            <person name="Heitman J."/>
            <person name="Hesse C."/>
            <person name="Hori C."/>
            <person name="Igarashi K."/>
            <person name="Jurgens J.A."/>
            <person name="Kallen N."/>
            <person name="Kersten P."/>
            <person name="Kohler A."/>
            <person name="Kuees U."/>
            <person name="Kumar T.K.A."/>
            <person name="Kuo A."/>
            <person name="LaButti K."/>
            <person name="Larrondo L.F."/>
            <person name="Lindquist E."/>
            <person name="Ling A."/>
            <person name="Lombard V."/>
            <person name="Lucas S."/>
            <person name="Lundell T."/>
            <person name="Martin R."/>
            <person name="McLaughlin D.J."/>
            <person name="Morgenstern I."/>
            <person name="Morin E."/>
            <person name="Murat C."/>
            <person name="Nagy L.G."/>
            <person name="Nolan M."/>
            <person name="Ohm R.A."/>
            <person name="Patyshakuliyeva A."/>
            <person name="Rokas A."/>
            <person name="Ruiz-Duenas F.J."/>
            <person name="Sabat G."/>
            <person name="Salamov A."/>
            <person name="Samejima M."/>
            <person name="Schmutz J."/>
            <person name="Slot J.C."/>
            <person name="St John F."/>
            <person name="Stenlid J."/>
            <person name="Sun H."/>
            <person name="Sun S."/>
            <person name="Syed K."/>
            <person name="Tsang A."/>
            <person name="Wiebenga A."/>
            <person name="Young D."/>
            <person name="Pisabarro A."/>
            <person name="Eastwood D.C."/>
            <person name="Martin F."/>
            <person name="Cullen D."/>
            <person name="Grigoriev I.V."/>
            <person name="Hibbett D.S."/>
        </authorList>
    </citation>
    <scope>NUCLEOTIDE SEQUENCE</scope>
    <source>
        <strain evidence="7">FP-58527</strain>
    </source>
</reference>
<dbReference type="Proteomes" id="UP000015241">
    <property type="component" value="Unassembled WGS sequence"/>
</dbReference>
<gene>
    <name evidence="6" type="ORF">FOMPIDRAFT_6817</name>
</gene>
<evidence type="ECO:0000313" key="6">
    <source>
        <dbReference type="EMBL" id="EPS92664.1"/>
    </source>
</evidence>
<keyword evidence="3" id="KW-0863">Zinc-finger</keyword>
<evidence type="ECO:0000256" key="3">
    <source>
        <dbReference type="ARBA" id="ARBA00022771"/>
    </source>
</evidence>
<dbReference type="PANTHER" id="PTHR46481">
    <property type="entry name" value="ZINC FINGER BED DOMAIN-CONTAINING PROTEIN 4"/>
    <property type="match status" value="1"/>
</dbReference>
<dbReference type="SUPFAM" id="SSF140996">
    <property type="entry name" value="Hermes dimerisation domain"/>
    <property type="match status" value="1"/>
</dbReference>
<sequence>RLSRDWSSVVYAFYHPDVKIHEANGKRAHVFRCLKGNCNARIRRWLDKTDKHSTGNLRKHVKACWGEEALASADALGSAQKAREGVKSYVRSGDLTLAFKRTGKGKITYSVRQHSRTETRAELVRWVAESLRPFTIVEDRAFLNLMKTGRPEYYIPSRWTVSRDVQRVFDRTRKRVGKMLQEYDGELNFATDCWTSPNH</sequence>
<evidence type="ECO:0000313" key="7">
    <source>
        <dbReference type="Proteomes" id="UP000015241"/>
    </source>
</evidence>
<feature type="non-terminal residue" evidence="6">
    <location>
        <position position="199"/>
    </location>
</feature>
<dbReference type="InterPro" id="IPR052035">
    <property type="entry name" value="ZnF_BED_domain_contain"/>
</dbReference>
<evidence type="ECO:0000256" key="1">
    <source>
        <dbReference type="ARBA" id="ARBA00004123"/>
    </source>
</evidence>
<name>S8F0W8_FOMSC</name>
<dbReference type="EMBL" id="KE504401">
    <property type="protein sequence ID" value="EPS92664.1"/>
    <property type="molecule type" value="Genomic_DNA"/>
</dbReference>
<keyword evidence="7" id="KW-1185">Reference proteome</keyword>
<dbReference type="PANTHER" id="PTHR46481:SF10">
    <property type="entry name" value="ZINC FINGER BED DOMAIN-CONTAINING PROTEIN 39"/>
    <property type="match status" value="1"/>
</dbReference>
<keyword evidence="5" id="KW-0539">Nucleus</keyword>
<dbReference type="InParanoid" id="S8F0W8"/>
<organism evidence="6 7">
    <name type="scientific">Fomitopsis schrenkii</name>
    <name type="common">Brown rot fungus</name>
    <dbReference type="NCBI Taxonomy" id="2126942"/>
    <lineage>
        <taxon>Eukaryota</taxon>
        <taxon>Fungi</taxon>
        <taxon>Dikarya</taxon>
        <taxon>Basidiomycota</taxon>
        <taxon>Agaricomycotina</taxon>
        <taxon>Agaricomycetes</taxon>
        <taxon>Polyporales</taxon>
        <taxon>Fomitopsis</taxon>
    </lineage>
</organism>
<evidence type="ECO:0000256" key="5">
    <source>
        <dbReference type="ARBA" id="ARBA00023242"/>
    </source>
</evidence>
<protein>
    <recommendedName>
        <fullName evidence="8">BED-type domain-containing protein</fullName>
    </recommendedName>
</protein>
<dbReference type="GO" id="GO:0008270">
    <property type="term" value="F:zinc ion binding"/>
    <property type="evidence" value="ECO:0007669"/>
    <property type="project" value="UniProtKB-KW"/>
</dbReference>
<evidence type="ECO:0000256" key="4">
    <source>
        <dbReference type="ARBA" id="ARBA00022833"/>
    </source>
</evidence>
<dbReference type="HOGENOM" id="CLU_087375_0_0_1"/>
<comment type="subcellular location">
    <subcellularLocation>
        <location evidence="1">Nucleus</location>
    </subcellularLocation>
</comment>
<proteinExistence type="predicted"/>
<dbReference type="AlphaFoldDB" id="S8F0W8"/>
<dbReference type="GO" id="GO:0005634">
    <property type="term" value="C:nucleus"/>
    <property type="evidence" value="ECO:0007669"/>
    <property type="project" value="UniProtKB-SubCell"/>
</dbReference>
<feature type="non-terminal residue" evidence="6">
    <location>
        <position position="1"/>
    </location>
</feature>
<evidence type="ECO:0008006" key="8">
    <source>
        <dbReference type="Google" id="ProtNLM"/>
    </source>
</evidence>
<dbReference type="OrthoDB" id="2792843at2759"/>
<evidence type="ECO:0000256" key="2">
    <source>
        <dbReference type="ARBA" id="ARBA00022723"/>
    </source>
</evidence>
<dbReference type="eggNOG" id="ENOG502SQ9Q">
    <property type="taxonomic scope" value="Eukaryota"/>
</dbReference>
<accession>S8F0W8</accession>
<keyword evidence="2" id="KW-0479">Metal-binding</keyword>